<name>A0A1M5CFH1_9BURK</name>
<accession>A0A1M5CFH1</accession>
<gene>
    <name evidence="7" type="ORF">SAMN02745117_02148</name>
</gene>
<dbReference type="Pfam" id="PF01810">
    <property type="entry name" value="LysE"/>
    <property type="match status" value="1"/>
</dbReference>
<organism evidence="7 8">
    <name type="scientific">Lampropedia hyalina DSM 16112</name>
    <dbReference type="NCBI Taxonomy" id="1122156"/>
    <lineage>
        <taxon>Bacteria</taxon>
        <taxon>Pseudomonadati</taxon>
        <taxon>Pseudomonadota</taxon>
        <taxon>Betaproteobacteria</taxon>
        <taxon>Burkholderiales</taxon>
        <taxon>Comamonadaceae</taxon>
        <taxon>Lampropedia</taxon>
    </lineage>
</organism>
<dbReference type="Proteomes" id="UP000184327">
    <property type="component" value="Unassembled WGS sequence"/>
</dbReference>
<evidence type="ECO:0000313" key="8">
    <source>
        <dbReference type="Proteomes" id="UP000184327"/>
    </source>
</evidence>
<feature type="transmembrane region" description="Helical" evidence="6">
    <location>
        <begin position="112"/>
        <end position="133"/>
    </location>
</feature>
<dbReference type="STRING" id="1122156.SAMN02745117_02148"/>
<proteinExistence type="predicted"/>
<evidence type="ECO:0000256" key="6">
    <source>
        <dbReference type="SAM" id="Phobius"/>
    </source>
</evidence>
<feature type="transmembrane region" description="Helical" evidence="6">
    <location>
        <begin position="42"/>
        <end position="63"/>
    </location>
</feature>
<keyword evidence="4 6" id="KW-1133">Transmembrane helix</keyword>
<dbReference type="EMBL" id="FQUZ01000027">
    <property type="protein sequence ID" value="SHF53514.1"/>
    <property type="molecule type" value="Genomic_DNA"/>
</dbReference>
<keyword evidence="8" id="KW-1185">Reference proteome</keyword>
<comment type="subcellular location">
    <subcellularLocation>
        <location evidence="1">Cell membrane</location>
        <topology evidence="1">Multi-pass membrane protein</topology>
    </subcellularLocation>
</comment>
<protein>
    <submittedName>
        <fullName evidence="7">Threonine/homoserine/homoserine lactone efflux protein</fullName>
    </submittedName>
</protein>
<dbReference type="GO" id="GO:0005886">
    <property type="term" value="C:plasma membrane"/>
    <property type="evidence" value="ECO:0007669"/>
    <property type="project" value="UniProtKB-SubCell"/>
</dbReference>
<dbReference type="OrthoDB" id="9804822at2"/>
<dbReference type="GO" id="GO:0015171">
    <property type="term" value="F:amino acid transmembrane transporter activity"/>
    <property type="evidence" value="ECO:0007669"/>
    <property type="project" value="TreeGrafter"/>
</dbReference>
<reference evidence="7 8" key="1">
    <citation type="submission" date="2016-11" db="EMBL/GenBank/DDBJ databases">
        <authorList>
            <person name="Jaros S."/>
            <person name="Januszkiewicz K."/>
            <person name="Wedrychowicz H."/>
        </authorList>
    </citation>
    <scope>NUCLEOTIDE SEQUENCE [LARGE SCALE GENOMIC DNA]</scope>
    <source>
        <strain evidence="7 8">DSM 16112</strain>
    </source>
</reference>
<sequence length="208" mass="21836">MIPLDVLLLFAAASAALAIAPGPDNIFVLTQSALHGRKAGLVTTLGLCTGLWVHISAVALGVAALIQASVVAFTVLKVVGALYLLYLAWQSFRAGRSDLSQPAAPALGLRKLYLRGILMNVTNPKVAIFFLAFLPQFADPARGAVAGQIVVLGLVFMLVALGVFSAIAWTAGYMGAWLRRSTTAQLAIQRVAGTVFALLALRLVLTKP</sequence>
<keyword evidence="2" id="KW-1003">Cell membrane</keyword>
<keyword evidence="3 6" id="KW-0812">Transmembrane</keyword>
<dbReference type="PANTHER" id="PTHR30086:SF20">
    <property type="entry name" value="ARGININE EXPORTER PROTEIN ARGO-RELATED"/>
    <property type="match status" value="1"/>
</dbReference>
<evidence type="ECO:0000313" key="7">
    <source>
        <dbReference type="EMBL" id="SHF53514.1"/>
    </source>
</evidence>
<dbReference type="RefSeq" id="WP_073356684.1">
    <property type="nucleotide sequence ID" value="NZ_FQUZ01000027.1"/>
</dbReference>
<evidence type="ECO:0000256" key="5">
    <source>
        <dbReference type="ARBA" id="ARBA00023136"/>
    </source>
</evidence>
<keyword evidence="5 6" id="KW-0472">Membrane</keyword>
<dbReference type="PANTHER" id="PTHR30086">
    <property type="entry name" value="ARGININE EXPORTER PROTEIN ARGO"/>
    <property type="match status" value="1"/>
</dbReference>
<feature type="transmembrane region" description="Helical" evidence="6">
    <location>
        <begin position="70"/>
        <end position="92"/>
    </location>
</feature>
<dbReference type="InterPro" id="IPR001123">
    <property type="entry name" value="LeuE-type"/>
</dbReference>
<evidence type="ECO:0000256" key="4">
    <source>
        <dbReference type="ARBA" id="ARBA00022989"/>
    </source>
</evidence>
<dbReference type="PIRSF" id="PIRSF006324">
    <property type="entry name" value="LeuE"/>
    <property type="match status" value="1"/>
</dbReference>
<dbReference type="AlphaFoldDB" id="A0A1M5CFH1"/>
<evidence type="ECO:0000256" key="3">
    <source>
        <dbReference type="ARBA" id="ARBA00022692"/>
    </source>
</evidence>
<evidence type="ECO:0000256" key="1">
    <source>
        <dbReference type="ARBA" id="ARBA00004651"/>
    </source>
</evidence>
<feature type="transmembrane region" description="Helical" evidence="6">
    <location>
        <begin position="187"/>
        <end position="205"/>
    </location>
</feature>
<evidence type="ECO:0000256" key="2">
    <source>
        <dbReference type="ARBA" id="ARBA00022475"/>
    </source>
</evidence>
<feature type="transmembrane region" description="Helical" evidence="6">
    <location>
        <begin position="145"/>
        <end position="167"/>
    </location>
</feature>